<evidence type="ECO:0000256" key="8">
    <source>
        <dbReference type="ARBA" id="ARBA00023012"/>
    </source>
</evidence>
<dbReference type="InterPro" id="IPR036890">
    <property type="entry name" value="HATPase_C_sf"/>
</dbReference>
<dbReference type="InterPro" id="IPR003594">
    <property type="entry name" value="HATPase_dom"/>
</dbReference>
<evidence type="ECO:0000256" key="7">
    <source>
        <dbReference type="ARBA" id="ARBA00022840"/>
    </source>
</evidence>
<comment type="catalytic activity">
    <reaction evidence="1">
        <text>ATP + protein L-histidine = ADP + protein N-phospho-L-histidine.</text>
        <dbReference type="EC" id="2.7.13.3"/>
    </reaction>
</comment>
<dbReference type="InterPro" id="IPR050482">
    <property type="entry name" value="Sensor_HK_TwoCompSys"/>
</dbReference>
<dbReference type="InterPro" id="IPR011712">
    <property type="entry name" value="Sig_transdc_His_kin_sub3_dim/P"/>
</dbReference>
<feature type="transmembrane region" description="Helical" evidence="9">
    <location>
        <begin position="38"/>
        <end position="55"/>
    </location>
</feature>
<reference evidence="12 13" key="1">
    <citation type="submission" date="2018-04" db="EMBL/GenBank/DDBJ databases">
        <title>Micromonosporas from Atacama Desert.</title>
        <authorList>
            <person name="Carro L."/>
            <person name="Klenk H.-P."/>
            <person name="Goodfellow M."/>
        </authorList>
    </citation>
    <scope>NUCLEOTIDE SEQUENCE [LARGE SCALE GENOMIC DNA]</scope>
    <source>
        <strain evidence="12 13">LB19</strain>
    </source>
</reference>
<evidence type="ECO:0000313" key="13">
    <source>
        <dbReference type="Proteomes" id="UP000278981"/>
    </source>
</evidence>
<dbReference type="Gene3D" id="3.30.565.10">
    <property type="entry name" value="Histidine kinase-like ATPase, C-terminal domain"/>
    <property type="match status" value="1"/>
</dbReference>
<protein>
    <recommendedName>
        <fullName evidence="2">histidine kinase</fullName>
        <ecNumber evidence="2">2.7.13.3</ecNumber>
    </recommendedName>
</protein>
<keyword evidence="5" id="KW-0547">Nucleotide-binding</keyword>
<evidence type="ECO:0000256" key="9">
    <source>
        <dbReference type="SAM" id="Phobius"/>
    </source>
</evidence>
<feature type="transmembrane region" description="Helical" evidence="9">
    <location>
        <begin position="87"/>
        <end position="103"/>
    </location>
</feature>
<accession>A0A3N9XR03</accession>
<gene>
    <name evidence="12" type="ORF">DDE19_20200</name>
</gene>
<proteinExistence type="predicted"/>
<feature type="transmembrane region" description="Helical" evidence="9">
    <location>
        <begin position="62"/>
        <end position="81"/>
    </location>
</feature>
<keyword evidence="7" id="KW-0067">ATP-binding</keyword>
<keyword evidence="9" id="KW-0812">Transmembrane</keyword>
<keyword evidence="4" id="KW-0808">Transferase</keyword>
<sequence>MSEAHTLTGMSSRVRGLSADLLVSCSVAALSTWWWHQYRLGGLIFGVLAGLVLMWRRRWPITVLAVVAVLTTVTATIEVNGTKLHDGMLLVTIAAAMYATIVHTATMRRAVAGGLGAWVVGAVVLPLQNGPGTGWAALTVRDIAWNLWFGTGYAAVIWAVGLTVRYGGQLREAVAERRLSAEREHEHVARIAVAEERARIARELHDIVAHSLSVIILQANGAAYAFDHDQQRAREALRTIGATGSDALGEIRQLVVLLRGDGDGPSDRIPGGLDQVEAVVQRARDAGLTADLIVHGTPPEVPGGVALAVCRIVQESLTNTLKHAGPDPAATVTLSYRPGVIDIEVTDFGACAEPAIPGGHGLVGMRERVALYGGTFAAGPDPDGGWRVHAGIPLAGARALAA</sequence>
<dbReference type="OrthoDB" id="227596at2"/>
<dbReference type="Gene3D" id="1.20.5.1930">
    <property type="match status" value="1"/>
</dbReference>
<dbReference type="GO" id="GO:0046983">
    <property type="term" value="F:protein dimerization activity"/>
    <property type="evidence" value="ECO:0007669"/>
    <property type="project" value="InterPro"/>
</dbReference>
<dbReference type="AlphaFoldDB" id="A0A3N9XR03"/>
<keyword evidence="3" id="KW-0597">Phosphoprotein</keyword>
<dbReference type="Pfam" id="PF02518">
    <property type="entry name" value="HATPase_c"/>
    <property type="match status" value="1"/>
</dbReference>
<feature type="transmembrane region" description="Helical" evidence="9">
    <location>
        <begin position="110"/>
        <end position="127"/>
    </location>
</feature>
<evidence type="ECO:0000259" key="11">
    <source>
        <dbReference type="Pfam" id="PF07730"/>
    </source>
</evidence>
<dbReference type="PANTHER" id="PTHR24421">
    <property type="entry name" value="NITRATE/NITRITE SENSOR PROTEIN NARX-RELATED"/>
    <property type="match status" value="1"/>
</dbReference>
<evidence type="ECO:0000259" key="10">
    <source>
        <dbReference type="Pfam" id="PF02518"/>
    </source>
</evidence>
<evidence type="ECO:0000256" key="1">
    <source>
        <dbReference type="ARBA" id="ARBA00000085"/>
    </source>
</evidence>
<evidence type="ECO:0000256" key="6">
    <source>
        <dbReference type="ARBA" id="ARBA00022777"/>
    </source>
</evidence>
<feature type="domain" description="Histidine kinase/HSP90-like ATPase" evidence="10">
    <location>
        <begin position="306"/>
        <end position="395"/>
    </location>
</feature>
<dbReference type="EMBL" id="QDGB01000280">
    <property type="protein sequence ID" value="RQX15426.1"/>
    <property type="molecule type" value="Genomic_DNA"/>
</dbReference>
<dbReference type="Pfam" id="PF07730">
    <property type="entry name" value="HisKA_3"/>
    <property type="match status" value="1"/>
</dbReference>
<dbReference type="Proteomes" id="UP000278981">
    <property type="component" value="Unassembled WGS sequence"/>
</dbReference>
<dbReference type="CDD" id="cd16917">
    <property type="entry name" value="HATPase_UhpB-NarQ-NarX-like"/>
    <property type="match status" value="1"/>
</dbReference>
<evidence type="ECO:0000313" key="12">
    <source>
        <dbReference type="EMBL" id="RQX15426.1"/>
    </source>
</evidence>
<evidence type="ECO:0000256" key="2">
    <source>
        <dbReference type="ARBA" id="ARBA00012438"/>
    </source>
</evidence>
<keyword evidence="9" id="KW-1133">Transmembrane helix</keyword>
<dbReference type="GO" id="GO:0016020">
    <property type="term" value="C:membrane"/>
    <property type="evidence" value="ECO:0007669"/>
    <property type="project" value="InterPro"/>
</dbReference>
<evidence type="ECO:0000256" key="4">
    <source>
        <dbReference type="ARBA" id="ARBA00022679"/>
    </source>
</evidence>
<feature type="domain" description="Signal transduction histidine kinase subgroup 3 dimerisation and phosphoacceptor" evidence="11">
    <location>
        <begin position="196"/>
        <end position="260"/>
    </location>
</feature>
<evidence type="ECO:0000256" key="5">
    <source>
        <dbReference type="ARBA" id="ARBA00022741"/>
    </source>
</evidence>
<dbReference type="GO" id="GO:0005524">
    <property type="term" value="F:ATP binding"/>
    <property type="evidence" value="ECO:0007669"/>
    <property type="project" value="UniProtKB-KW"/>
</dbReference>
<dbReference type="SUPFAM" id="SSF55874">
    <property type="entry name" value="ATPase domain of HSP90 chaperone/DNA topoisomerase II/histidine kinase"/>
    <property type="match status" value="1"/>
</dbReference>
<feature type="transmembrane region" description="Helical" evidence="9">
    <location>
        <begin position="147"/>
        <end position="168"/>
    </location>
</feature>
<dbReference type="EC" id="2.7.13.3" evidence="2"/>
<evidence type="ECO:0000256" key="3">
    <source>
        <dbReference type="ARBA" id="ARBA00022553"/>
    </source>
</evidence>
<dbReference type="PANTHER" id="PTHR24421:SF10">
    <property type="entry name" value="NITRATE_NITRITE SENSOR PROTEIN NARQ"/>
    <property type="match status" value="1"/>
</dbReference>
<comment type="caution">
    <text evidence="12">The sequence shown here is derived from an EMBL/GenBank/DDBJ whole genome shotgun (WGS) entry which is preliminary data.</text>
</comment>
<name>A0A3N9XR03_9ACTN</name>
<keyword evidence="8" id="KW-0902">Two-component regulatory system</keyword>
<dbReference type="GO" id="GO:0000155">
    <property type="term" value="F:phosphorelay sensor kinase activity"/>
    <property type="evidence" value="ECO:0007669"/>
    <property type="project" value="InterPro"/>
</dbReference>
<keyword evidence="9" id="KW-0472">Membrane</keyword>
<keyword evidence="6 12" id="KW-0418">Kinase</keyword>
<organism evidence="12 13">
    <name type="scientific">Micromonospora ureilytica</name>
    <dbReference type="NCBI Taxonomy" id="709868"/>
    <lineage>
        <taxon>Bacteria</taxon>
        <taxon>Bacillati</taxon>
        <taxon>Actinomycetota</taxon>
        <taxon>Actinomycetes</taxon>
        <taxon>Micromonosporales</taxon>
        <taxon>Micromonosporaceae</taxon>
        <taxon>Micromonospora</taxon>
    </lineage>
</organism>